<sequence length="56" mass="5938">MGLLIASVAGLIFWIVAWSLGAKSIDAFLVTILVFLVAAAARVINQHRGRSRGDTA</sequence>
<keyword evidence="1" id="KW-0472">Membrane</keyword>
<dbReference type="AlphaFoldDB" id="A0A6J4S8E4"/>
<protein>
    <submittedName>
        <fullName evidence="2">Uncharacterized protein</fullName>
    </submittedName>
</protein>
<organism evidence="2">
    <name type="scientific">uncultured Solirubrobacteraceae bacterium</name>
    <dbReference type="NCBI Taxonomy" id="1162706"/>
    <lineage>
        <taxon>Bacteria</taxon>
        <taxon>Bacillati</taxon>
        <taxon>Actinomycetota</taxon>
        <taxon>Thermoleophilia</taxon>
        <taxon>Solirubrobacterales</taxon>
        <taxon>Solirubrobacteraceae</taxon>
        <taxon>environmental samples</taxon>
    </lineage>
</organism>
<name>A0A6J4S8E4_9ACTN</name>
<accession>A0A6J4S8E4</accession>
<proteinExistence type="predicted"/>
<keyword evidence="1" id="KW-1133">Transmembrane helix</keyword>
<evidence type="ECO:0000256" key="1">
    <source>
        <dbReference type="SAM" id="Phobius"/>
    </source>
</evidence>
<evidence type="ECO:0000313" key="2">
    <source>
        <dbReference type="EMBL" id="CAA9487858.1"/>
    </source>
</evidence>
<keyword evidence="1" id="KW-0812">Transmembrane</keyword>
<feature type="transmembrane region" description="Helical" evidence="1">
    <location>
        <begin position="27"/>
        <end position="44"/>
    </location>
</feature>
<gene>
    <name evidence="2" type="ORF">AVDCRST_MAG65-1841</name>
</gene>
<reference evidence="2" key="1">
    <citation type="submission" date="2020-02" db="EMBL/GenBank/DDBJ databases">
        <authorList>
            <person name="Meier V. D."/>
        </authorList>
    </citation>
    <scope>NUCLEOTIDE SEQUENCE</scope>
    <source>
        <strain evidence="2">AVDCRST_MAG65</strain>
    </source>
</reference>
<dbReference type="EMBL" id="CADCVL010000338">
    <property type="protein sequence ID" value="CAA9487858.1"/>
    <property type="molecule type" value="Genomic_DNA"/>
</dbReference>